<evidence type="ECO:0000256" key="1">
    <source>
        <dbReference type="ARBA" id="ARBA00022679"/>
    </source>
</evidence>
<keyword evidence="6" id="KW-1185">Reference proteome</keyword>
<organism evidence="5 6">
    <name type="scientific">Paraburkholderia lycopersici</name>
    <dbReference type="NCBI Taxonomy" id="416944"/>
    <lineage>
        <taxon>Bacteria</taxon>
        <taxon>Pseudomonadati</taxon>
        <taxon>Pseudomonadota</taxon>
        <taxon>Betaproteobacteria</taxon>
        <taxon>Burkholderiales</taxon>
        <taxon>Burkholderiaceae</taxon>
        <taxon>Paraburkholderia</taxon>
    </lineage>
</organism>
<protein>
    <submittedName>
        <fullName evidence="5">Histidine kinase-, DNA gyrase B-, and HSP90-like ATPase</fullName>
    </submittedName>
</protein>
<dbReference type="Proteomes" id="UP000198908">
    <property type="component" value="Unassembled WGS sequence"/>
</dbReference>
<dbReference type="STRING" id="416944.SAMN05421548_1496"/>
<dbReference type="Gene3D" id="3.30.565.10">
    <property type="entry name" value="Histidine kinase-like ATPase, C-terminal domain"/>
    <property type="match status" value="1"/>
</dbReference>
<dbReference type="InterPro" id="IPR003594">
    <property type="entry name" value="HATPase_dom"/>
</dbReference>
<dbReference type="PROSITE" id="PS50109">
    <property type="entry name" value="HIS_KIN"/>
    <property type="match status" value="1"/>
</dbReference>
<dbReference type="PANTHER" id="PTHR24421">
    <property type="entry name" value="NITRATE/NITRITE SENSOR PROTEIN NARX-RELATED"/>
    <property type="match status" value="1"/>
</dbReference>
<evidence type="ECO:0000256" key="2">
    <source>
        <dbReference type="ARBA" id="ARBA00022777"/>
    </source>
</evidence>
<evidence type="ECO:0000313" key="6">
    <source>
        <dbReference type="Proteomes" id="UP000198908"/>
    </source>
</evidence>
<evidence type="ECO:0000313" key="5">
    <source>
        <dbReference type="EMBL" id="SDE43967.1"/>
    </source>
</evidence>
<feature type="domain" description="Histidine kinase" evidence="4">
    <location>
        <begin position="216"/>
        <end position="305"/>
    </location>
</feature>
<sequence>MERNLSGDREPWSLAATLVDEQRRRVQSLRAASHSTAQAEALLSTFECSLDAIIGRYRSAGARNRAFCFTCTREEPALRRDGSLVDSADQVDVVLQVQEAVDRERKEIAQALHDELGQQLAAMKIQLGELDCALQVRHREHVPAPAMLDLQSRIEAAIFAVRRVAFNLRPMPLDEMALGAAIEALASEYRCRSGLAVRCQVRVKTETFGEEAATSIYRIVQEALTNITRHARATHASIELYRFRSTYILRIQDDGIGALPDALFPASALGLRGMRERVRRLDGRMRLDTTPGHGFIIAIRLPEKSLVPLVQP</sequence>
<name>A0A1G7CXE0_9BURK</name>
<reference evidence="6" key="1">
    <citation type="submission" date="2016-09" db="EMBL/GenBank/DDBJ databases">
        <authorList>
            <person name="Varghese N."/>
            <person name="Submissions S."/>
        </authorList>
    </citation>
    <scope>NUCLEOTIDE SEQUENCE [LARGE SCALE GENOMIC DNA]</scope>
    <source>
        <strain evidence="6">TNe-862</strain>
    </source>
</reference>
<dbReference type="Pfam" id="PF07730">
    <property type="entry name" value="HisKA_3"/>
    <property type="match status" value="1"/>
</dbReference>
<keyword evidence="3" id="KW-0902">Two-component regulatory system</keyword>
<keyword evidence="2 5" id="KW-0418">Kinase</keyword>
<keyword evidence="1" id="KW-0808">Transferase</keyword>
<dbReference type="CDD" id="cd16917">
    <property type="entry name" value="HATPase_UhpB-NarQ-NarX-like"/>
    <property type="match status" value="1"/>
</dbReference>
<dbReference type="RefSeq" id="WP_176929252.1">
    <property type="nucleotide sequence ID" value="NZ_FMYQ01000049.1"/>
</dbReference>
<dbReference type="GO" id="GO:0000155">
    <property type="term" value="F:phosphorelay sensor kinase activity"/>
    <property type="evidence" value="ECO:0007669"/>
    <property type="project" value="InterPro"/>
</dbReference>
<dbReference type="InterPro" id="IPR050482">
    <property type="entry name" value="Sensor_HK_TwoCompSys"/>
</dbReference>
<dbReference type="Pfam" id="PF02518">
    <property type="entry name" value="HATPase_c"/>
    <property type="match status" value="1"/>
</dbReference>
<dbReference type="AlphaFoldDB" id="A0A1G7CXE0"/>
<dbReference type="Gene3D" id="1.20.5.1930">
    <property type="match status" value="1"/>
</dbReference>
<dbReference type="SUPFAM" id="SSF55874">
    <property type="entry name" value="ATPase domain of HSP90 chaperone/DNA topoisomerase II/histidine kinase"/>
    <property type="match status" value="1"/>
</dbReference>
<dbReference type="PANTHER" id="PTHR24421:SF59">
    <property type="entry name" value="OXYGEN SENSOR HISTIDINE KINASE NREB"/>
    <property type="match status" value="1"/>
</dbReference>
<dbReference type="InterPro" id="IPR036890">
    <property type="entry name" value="HATPase_C_sf"/>
</dbReference>
<evidence type="ECO:0000256" key="3">
    <source>
        <dbReference type="ARBA" id="ARBA00023012"/>
    </source>
</evidence>
<dbReference type="GO" id="GO:0046983">
    <property type="term" value="F:protein dimerization activity"/>
    <property type="evidence" value="ECO:0007669"/>
    <property type="project" value="InterPro"/>
</dbReference>
<dbReference type="GO" id="GO:0016020">
    <property type="term" value="C:membrane"/>
    <property type="evidence" value="ECO:0007669"/>
    <property type="project" value="InterPro"/>
</dbReference>
<proteinExistence type="predicted"/>
<dbReference type="EMBL" id="FMYQ01000049">
    <property type="protein sequence ID" value="SDE43967.1"/>
    <property type="molecule type" value="Genomic_DNA"/>
</dbReference>
<evidence type="ECO:0000259" key="4">
    <source>
        <dbReference type="PROSITE" id="PS50109"/>
    </source>
</evidence>
<dbReference type="InterPro" id="IPR011712">
    <property type="entry name" value="Sig_transdc_His_kin_sub3_dim/P"/>
</dbReference>
<dbReference type="InterPro" id="IPR005467">
    <property type="entry name" value="His_kinase_dom"/>
</dbReference>
<gene>
    <name evidence="5" type="ORF">SAMN05421548_1496</name>
</gene>
<accession>A0A1G7CXE0</accession>